<protein>
    <submittedName>
        <fullName evidence="2">Uncharacterized membrane protein</fullName>
    </submittedName>
</protein>
<dbReference type="AlphaFoldDB" id="A0A1G9R6H8"/>
<dbReference type="STRING" id="1121325.SAMN04515677_106121"/>
<feature type="transmembrane region" description="Helical" evidence="1">
    <location>
        <begin position="124"/>
        <end position="152"/>
    </location>
</feature>
<evidence type="ECO:0000256" key="1">
    <source>
        <dbReference type="SAM" id="Phobius"/>
    </source>
</evidence>
<dbReference type="EMBL" id="FNGW01000006">
    <property type="protein sequence ID" value="SDM18899.1"/>
    <property type="molecule type" value="Genomic_DNA"/>
</dbReference>
<evidence type="ECO:0000313" key="2">
    <source>
        <dbReference type="EMBL" id="SDM18899.1"/>
    </source>
</evidence>
<sequence length="225" mass="25712">MRNFSEIKSTSREQLLDNWKLPVLFTFLTLVLYGVSIYFDDDISNFGIAVTLTVSILVGILSIFLTNILLNIAKYNEVKSIKVPLKKFLRIIGASIVIFVPMFVLIFLVVLGATLALVSITDSFIPIIIIIITIYSFCFIAGLYLSFVNYLILDDNKIFKSIKYSFLYMKGNLLKTIWLCITFIPWMLVTVITLGLGLLYVGPYLQLVYTNYYLELKNEFNAKTE</sequence>
<dbReference type="RefSeq" id="WP_092726643.1">
    <property type="nucleotide sequence ID" value="NZ_FNGW01000006.1"/>
</dbReference>
<organism evidence="2 3">
    <name type="scientific">Romboutsia lituseburensis DSM 797</name>
    <dbReference type="NCBI Taxonomy" id="1121325"/>
    <lineage>
        <taxon>Bacteria</taxon>
        <taxon>Bacillati</taxon>
        <taxon>Bacillota</taxon>
        <taxon>Clostridia</taxon>
        <taxon>Peptostreptococcales</taxon>
        <taxon>Peptostreptococcaceae</taxon>
        <taxon>Romboutsia</taxon>
    </lineage>
</organism>
<feature type="transmembrane region" description="Helical" evidence="1">
    <location>
        <begin position="21"/>
        <end position="39"/>
    </location>
</feature>
<dbReference type="Pfam" id="PF06161">
    <property type="entry name" value="DUF975"/>
    <property type="match status" value="1"/>
</dbReference>
<reference evidence="2 3" key="1">
    <citation type="submission" date="2016-10" db="EMBL/GenBank/DDBJ databases">
        <authorList>
            <person name="de Groot N.N."/>
        </authorList>
    </citation>
    <scope>NUCLEOTIDE SEQUENCE [LARGE SCALE GENOMIC DNA]</scope>
    <source>
        <strain evidence="2 3">DSM 797</strain>
    </source>
</reference>
<keyword evidence="1" id="KW-1133">Transmembrane helix</keyword>
<keyword evidence="1" id="KW-0472">Membrane</keyword>
<feature type="transmembrane region" description="Helical" evidence="1">
    <location>
        <begin position="91"/>
        <end position="118"/>
    </location>
</feature>
<feature type="transmembrane region" description="Helical" evidence="1">
    <location>
        <begin position="173"/>
        <end position="201"/>
    </location>
</feature>
<feature type="transmembrane region" description="Helical" evidence="1">
    <location>
        <begin position="45"/>
        <end position="70"/>
    </location>
</feature>
<gene>
    <name evidence="2" type="ORF">SAMN04515677_106121</name>
</gene>
<proteinExistence type="predicted"/>
<evidence type="ECO:0000313" key="3">
    <source>
        <dbReference type="Proteomes" id="UP000199068"/>
    </source>
</evidence>
<dbReference type="PANTHER" id="PTHR40076:SF1">
    <property type="entry name" value="MEMBRANE PROTEIN"/>
    <property type="match status" value="1"/>
</dbReference>
<dbReference type="Proteomes" id="UP000199068">
    <property type="component" value="Unassembled WGS sequence"/>
</dbReference>
<accession>A0A1G9R6H8</accession>
<keyword evidence="1" id="KW-0812">Transmembrane</keyword>
<keyword evidence="3" id="KW-1185">Reference proteome</keyword>
<name>A0A1G9R6H8_9FIRM</name>
<dbReference type="PANTHER" id="PTHR40076">
    <property type="entry name" value="MEMBRANE PROTEIN-RELATED"/>
    <property type="match status" value="1"/>
</dbReference>
<dbReference type="InterPro" id="IPR010380">
    <property type="entry name" value="DUF975"/>
</dbReference>